<dbReference type="AlphaFoldDB" id="X0SE41"/>
<feature type="non-terminal residue" evidence="4">
    <location>
        <position position="407"/>
    </location>
</feature>
<dbReference type="GO" id="GO:0004197">
    <property type="term" value="F:cysteine-type endopeptidase activity"/>
    <property type="evidence" value="ECO:0007669"/>
    <property type="project" value="InterPro"/>
</dbReference>
<evidence type="ECO:0000259" key="2">
    <source>
        <dbReference type="Pfam" id="PF01364"/>
    </source>
</evidence>
<proteinExistence type="predicted"/>
<dbReference type="InterPro" id="IPR001769">
    <property type="entry name" value="Gingipain"/>
</dbReference>
<dbReference type="Pfam" id="PF08126">
    <property type="entry name" value="Propeptide_C25"/>
    <property type="match status" value="1"/>
</dbReference>
<dbReference type="Pfam" id="PF01364">
    <property type="entry name" value="Peptidase_C25"/>
    <property type="match status" value="1"/>
</dbReference>
<feature type="domain" description="Gingipain propeptide" evidence="3">
    <location>
        <begin position="16"/>
        <end position="166"/>
    </location>
</feature>
<dbReference type="Gene3D" id="3.40.50.1460">
    <property type="match status" value="1"/>
</dbReference>
<evidence type="ECO:0008006" key="5">
    <source>
        <dbReference type="Google" id="ProtNLM"/>
    </source>
</evidence>
<dbReference type="InterPro" id="IPR029030">
    <property type="entry name" value="Caspase-like_dom_sf"/>
</dbReference>
<name>X0SE41_9ZZZZ</name>
<evidence type="ECO:0000313" key="4">
    <source>
        <dbReference type="EMBL" id="GAF74157.1"/>
    </source>
</evidence>
<keyword evidence="1" id="KW-0732">Signal</keyword>
<dbReference type="InterPro" id="IPR029031">
    <property type="entry name" value="Gingipain_N_sf"/>
</dbReference>
<protein>
    <recommendedName>
        <fullName evidence="5">Gingipain domain-containing protein</fullName>
    </recommendedName>
</protein>
<organism evidence="4">
    <name type="scientific">marine sediment metagenome</name>
    <dbReference type="NCBI Taxonomy" id="412755"/>
    <lineage>
        <taxon>unclassified sequences</taxon>
        <taxon>metagenomes</taxon>
        <taxon>ecological metagenomes</taxon>
    </lineage>
</organism>
<dbReference type="GO" id="GO:0006508">
    <property type="term" value="P:proteolysis"/>
    <property type="evidence" value="ECO:0007669"/>
    <property type="project" value="InterPro"/>
</dbReference>
<comment type="caution">
    <text evidence="4">The sequence shown here is derived from an EMBL/GenBank/DDBJ whole genome shotgun (WGS) entry which is preliminary data.</text>
</comment>
<dbReference type="InterPro" id="IPR038490">
    <property type="entry name" value="Gingipain_propep_sf"/>
</dbReference>
<sequence length="407" mass="46400">GLNSPLTDILEFKISSFKIVEKDKNYIEVQIEGEENYLMNPGQPMIPRIIKKLELPFGATNINIEATPIGIEEIEIEKQIVPSRSPLPLSPNQDFKIKSQKDSTVYGSNELYPHEWCSYHVGVGLNSKAEIVTHLTINTFPVRYNPVEEKLIVADEIDVSFTYDDPKLDIFPQIADYDLAIITPAVFSSELQRLVTHKENFGVQTILKTTEEIYTEYTGIDKPEQIKKYIQFAIEEYGIKYVLLFGGLKSVIYGIHKDDINHGASGWYFPVRYSNFQWDGAPTYNFTSGEPGYLSDLYYADIYKEGGLFEDWDSNGNGVLAEWSGDDLRDIIDLYPDVAYGRLAVRSAKEAKDVITKIINYEKQPADPSWFKRMISLSGDGFLDQEDWDIHWDTNGLPDGEYTIFAQ</sequence>
<dbReference type="SUPFAM" id="SSF52129">
    <property type="entry name" value="Caspase-like"/>
    <property type="match status" value="1"/>
</dbReference>
<feature type="domain" description="Gingipain" evidence="2">
    <location>
        <begin position="180"/>
        <end position="388"/>
    </location>
</feature>
<dbReference type="InterPro" id="IPR012600">
    <property type="entry name" value="Propeptide_C25"/>
</dbReference>
<feature type="non-terminal residue" evidence="4">
    <location>
        <position position="1"/>
    </location>
</feature>
<dbReference type="EMBL" id="BARS01006819">
    <property type="protein sequence ID" value="GAF74157.1"/>
    <property type="molecule type" value="Genomic_DNA"/>
</dbReference>
<gene>
    <name evidence="4" type="ORF">S01H1_13221</name>
</gene>
<evidence type="ECO:0000259" key="3">
    <source>
        <dbReference type="Pfam" id="PF08126"/>
    </source>
</evidence>
<evidence type="ECO:0000256" key="1">
    <source>
        <dbReference type="ARBA" id="ARBA00022729"/>
    </source>
</evidence>
<dbReference type="Gene3D" id="3.40.50.10390">
    <property type="entry name" value="Gingipain r, domain 1"/>
    <property type="match status" value="1"/>
</dbReference>
<accession>X0SE41</accession>
<reference evidence="4" key="1">
    <citation type="journal article" date="2014" name="Front. Microbiol.">
        <title>High frequency of phylogenetically diverse reductive dehalogenase-homologous genes in deep subseafloor sedimentary metagenomes.</title>
        <authorList>
            <person name="Kawai M."/>
            <person name="Futagami T."/>
            <person name="Toyoda A."/>
            <person name="Takaki Y."/>
            <person name="Nishi S."/>
            <person name="Hori S."/>
            <person name="Arai W."/>
            <person name="Tsubouchi T."/>
            <person name="Morono Y."/>
            <person name="Uchiyama I."/>
            <person name="Ito T."/>
            <person name="Fujiyama A."/>
            <person name="Inagaki F."/>
            <person name="Takami H."/>
        </authorList>
    </citation>
    <scope>NUCLEOTIDE SEQUENCE</scope>
    <source>
        <strain evidence="4">Expedition CK06-06</strain>
    </source>
</reference>
<dbReference type="Gene3D" id="2.60.40.3800">
    <property type="match status" value="1"/>
</dbReference>